<dbReference type="SUPFAM" id="SSF51569">
    <property type="entry name" value="Aldolase"/>
    <property type="match status" value="1"/>
</dbReference>
<dbReference type="Pfam" id="PF05853">
    <property type="entry name" value="BKACE"/>
    <property type="match status" value="1"/>
</dbReference>
<dbReference type="Proteomes" id="UP001596956">
    <property type="component" value="Unassembled WGS sequence"/>
</dbReference>
<comment type="caution">
    <text evidence="1">The sequence shown here is derived from an EMBL/GenBank/DDBJ whole genome shotgun (WGS) entry which is preliminary data.</text>
</comment>
<proteinExistence type="predicted"/>
<dbReference type="InterPro" id="IPR013785">
    <property type="entry name" value="Aldolase_TIM"/>
</dbReference>
<dbReference type="InterPro" id="IPR008567">
    <property type="entry name" value="BKACE"/>
</dbReference>
<organism evidence="1 2">
    <name type="scientific">Streptomonospora algeriensis</name>
    <dbReference type="NCBI Taxonomy" id="995084"/>
    <lineage>
        <taxon>Bacteria</taxon>
        <taxon>Bacillati</taxon>
        <taxon>Actinomycetota</taxon>
        <taxon>Actinomycetes</taxon>
        <taxon>Streptosporangiales</taxon>
        <taxon>Nocardiopsidaceae</taxon>
        <taxon>Streptomonospora</taxon>
    </lineage>
</organism>
<accession>A0ABW3BB40</accession>
<evidence type="ECO:0000313" key="1">
    <source>
        <dbReference type="EMBL" id="MFD0800557.1"/>
    </source>
</evidence>
<dbReference type="Gene3D" id="3.20.20.70">
    <property type="entry name" value="Aldolase class I"/>
    <property type="match status" value="1"/>
</dbReference>
<dbReference type="PANTHER" id="PTHR37418">
    <property type="entry name" value="3-KETO-5-AMINOHEXANOATE CLEAVAGE ENZYME-RELATED"/>
    <property type="match status" value="1"/>
</dbReference>
<evidence type="ECO:0000313" key="2">
    <source>
        <dbReference type="Proteomes" id="UP001596956"/>
    </source>
</evidence>
<keyword evidence="2" id="KW-1185">Reference proteome</keyword>
<name>A0ABW3BB40_9ACTN</name>
<dbReference type="PANTHER" id="PTHR37418:SF1">
    <property type="entry name" value="3-KETO-5-AMINOHEXANOATE CLEAVAGE PROTEIN"/>
    <property type="match status" value="1"/>
</dbReference>
<dbReference type="EMBL" id="JBHTHR010000066">
    <property type="protein sequence ID" value="MFD0800557.1"/>
    <property type="molecule type" value="Genomic_DNA"/>
</dbReference>
<protein>
    <submittedName>
        <fullName evidence="1">3-keto-5-aminohexanoate cleavage protein</fullName>
    </submittedName>
</protein>
<sequence>MRIVACLNGDRRPGSHPALPVSPEQILADARAAVDAGADEIHVHPRDRAGAESLEPQAVAPLLRLLRAELPDVPVSVTTALSAEPDPVRRYDLVQRWSALPDAASVNLHEPGSIEVARLLIDRRVDVEAGVWTAEAARILVASGLADEFARVLVEPMQAATEDALANASAIDGVLDRAGLELPRLLHGRDRTAWPVLDTAVAAGRDGRIGREDTLRDPDDNEAEGNAGLVALATTRTSAAA</sequence>
<reference evidence="2" key="1">
    <citation type="journal article" date="2019" name="Int. J. Syst. Evol. Microbiol.">
        <title>The Global Catalogue of Microorganisms (GCM) 10K type strain sequencing project: providing services to taxonomists for standard genome sequencing and annotation.</title>
        <authorList>
            <consortium name="The Broad Institute Genomics Platform"/>
            <consortium name="The Broad Institute Genome Sequencing Center for Infectious Disease"/>
            <person name="Wu L."/>
            <person name="Ma J."/>
        </authorList>
    </citation>
    <scope>NUCLEOTIDE SEQUENCE [LARGE SCALE GENOMIC DNA]</scope>
    <source>
        <strain evidence="2">CCUG 63369</strain>
    </source>
</reference>
<gene>
    <name evidence="1" type="ORF">ACFQZU_04380</name>
</gene>